<evidence type="ECO:0000256" key="10">
    <source>
        <dbReference type="ARBA" id="ARBA00023242"/>
    </source>
</evidence>
<dbReference type="GO" id="GO:0070987">
    <property type="term" value="P:error-free translesion synthesis"/>
    <property type="evidence" value="ECO:0007669"/>
    <property type="project" value="UniProtKB-ARBA"/>
</dbReference>
<dbReference type="PROSITE" id="PS01251">
    <property type="entry name" value="PCNA_1"/>
    <property type="match status" value="1"/>
</dbReference>
<evidence type="ECO:0000256" key="2">
    <source>
        <dbReference type="ARBA" id="ARBA00008805"/>
    </source>
</evidence>
<dbReference type="InterPro" id="IPR013749">
    <property type="entry name" value="PM/HMP-P_kinase-1"/>
</dbReference>
<dbReference type="Pfam" id="PF02747">
    <property type="entry name" value="PCNA_C"/>
    <property type="match status" value="1"/>
</dbReference>
<comment type="similarity">
    <text evidence="3 13">Belongs to the PCNA family.</text>
</comment>
<comment type="subcellular location">
    <subcellularLocation>
        <location evidence="1 12">Nucleus</location>
    </subcellularLocation>
</comment>
<keyword evidence="4" id="KW-0808">Transferase</keyword>
<keyword evidence="5 13" id="KW-0235">DNA replication</keyword>
<feature type="domain" description="Proliferating cell nuclear antigen PCNA C-terminal" evidence="15">
    <location>
        <begin position="127"/>
        <end position="254"/>
    </location>
</feature>
<dbReference type="GO" id="GO:0008478">
    <property type="term" value="F:pyridoxal kinase activity"/>
    <property type="evidence" value="ECO:0007669"/>
    <property type="project" value="InterPro"/>
</dbReference>
<dbReference type="PRINTS" id="PR00339">
    <property type="entry name" value="PCNACYCLIN"/>
</dbReference>
<dbReference type="CDD" id="cd01173">
    <property type="entry name" value="pyridoxal_pyridoxamine_kinase"/>
    <property type="match status" value="1"/>
</dbReference>
<evidence type="ECO:0000259" key="14">
    <source>
        <dbReference type="Pfam" id="PF00705"/>
    </source>
</evidence>
<keyword evidence="8" id="KW-0067">ATP-binding</keyword>
<dbReference type="GO" id="GO:0006272">
    <property type="term" value="P:leading strand elongation"/>
    <property type="evidence" value="ECO:0007669"/>
    <property type="project" value="TreeGrafter"/>
</dbReference>
<dbReference type="InterPro" id="IPR004625">
    <property type="entry name" value="PyrdxlKinase"/>
</dbReference>
<dbReference type="SUPFAM" id="SSF53613">
    <property type="entry name" value="Ribokinase-like"/>
    <property type="match status" value="1"/>
</dbReference>
<dbReference type="GO" id="GO:0006273">
    <property type="term" value="P:lagging strand elongation"/>
    <property type="evidence" value="ECO:0007669"/>
    <property type="project" value="UniProtKB-ARBA"/>
</dbReference>
<dbReference type="PANTHER" id="PTHR11352">
    <property type="entry name" value="PROLIFERATING CELL NUCLEAR ANTIGEN"/>
    <property type="match status" value="1"/>
</dbReference>
<keyword evidence="6" id="KW-0547">Nucleotide-binding</keyword>
<sequence length="586" mass="64331">MLEARLEQASILKKVVDAIKDLVQDCNFDCNDSGIALQAMDNSHVALVSMMLKADSFSPYRCDRNIALGVNLTSLTKVLRAAQNEDILTLKAEDAPDSLNLVFESSENDRISEYDLKLMDIDQEHLGIPETEYAATITMPAGEFRRICTDLLAMSESVTIDATKDGVKFACTGDIGNGSVTLRSHQNVEKPKENIEIELSEPVALTFSLKYLVNFCKASALSDQVKICLSNEVPLLVEYTVQGMSYLRFYLAPKVVSGYVGNKIAVFTMQSLGCDVAALNTVQFSNHTGYRQVKGTKVTAQEISDLYDGLKQSYLDDFDMMLTGYIPGAEAVQAVGRIAEDLKERASARPGSFFWVLDPVMGDNGRLYVADDVVPAYKSLLSNADLILPNQFEAELLSDVKITDMTTLTRAIEVIHTKFHVPHIVLTSVSLDNDDSYPTKTLSVVGSTMTSDHKPRAFKIRFPALDAYFSGTGDMFAALMVVRMRQAVHETGKGLEETASWLSPDDVDALALPLAGATESVLASMHEVLSATCESMKAEVEKAEAQIGADDAKRLHLARSKAAELRLVRHLGALRQPKTYFKAQKM</sequence>
<dbReference type="GO" id="GO:0043626">
    <property type="term" value="C:PCNA complex"/>
    <property type="evidence" value="ECO:0007669"/>
    <property type="project" value="UniProtKB-ARBA"/>
</dbReference>
<dbReference type="InterPro" id="IPR000730">
    <property type="entry name" value="Pr_cel_nuc_antig"/>
</dbReference>
<dbReference type="Gene3D" id="3.40.1190.20">
    <property type="match status" value="1"/>
</dbReference>
<dbReference type="Pfam" id="PF08543">
    <property type="entry name" value="Phos_pyr_kin"/>
    <property type="match status" value="1"/>
</dbReference>
<comment type="similarity">
    <text evidence="2">Belongs to the pyridoxine kinase family.</text>
</comment>
<evidence type="ECO:0000256" key="12">
    <source>
        <dbReference type="RuleBase" id="RU000641"/>
    </source>
</evidence>
<dbReference type="Gene3D" id="3.10.150.10">
    <property type="entry name" value="DNA Polymerase III, subunit A, domain 2"/>
    <property type="match status" value="2"/>
</dbReference>
<dbReference type="InterPro" id="IPR022659">
    <property type="entry name" value="Pr_cel_nuc_antig_CS"/>
</dbReference>
<dbReference type="CDD" id="cd00577">
    <property type="entry name" value="PCNA"/>
    <property type="match status" value="1"/>
</dbReference>
<dbReference type="FunFam" id="3.10.150.10:FF:000008">
    <property type="entry name" value="Proliferating cell nuclear antigen"/>
    <property type="match status" value="1"/>
</dbReference>
<protein>
    <recommendedName>
        <fullName evidence="12">DNA sliding clamp PCNA</fullName>
    </recommendedName>
</protein>
<dbReference type="NCBIfam" id="TIGR00687">
    <property type="entry name" value="pyridox_kin"/>
    <property type="match status" value="1"/>
</dbReference>
<dbReference type="PANTHER" id="PTHR11352:SF0">
    <property type="entry name" value="PROLIFERATING CELL NUCLEAR ANTIGEN"/>
    <property type="match status" value="1"/>
</dbReference>
<name>A0A194VCK7_CYTMA</name>
<evidence type="ECO:0000256" key="1">
    <source>
        <dbReference type="ARBA" id="ARBA00004123"/>
    </source>
</evidence>
<dbReference type="OrthoDB" id="534348at2759"/>
<evidence type="ECO:0000256" key="6">
    <source>
        <dbReference type="ARBA" id="ARBA00022741"/>
    </source>
</evidence>
<feature type="domain" description="Proliferating cell nuclear antigen PCNA N-terminal" evidence="14">
    <location>
        <begin position="1"/>
        <end position="123"/>
    </location>
</feature>
<evidence type="ECO:0000259" key="15">
    <source>
        <dbReference type="Pfam" id="PF02747"/>
    </source>
</evidence>
<evidence type="ECO:0000256" key="4">
    <source>
        <dbReference type="ARBA" id="ARBA00022679"/>
    </source>
</evidence>
<keyword evidence="10 12" id="KW-0539">Nucleus</keyword>
<dbReference type="EMBL" id="KN714782">
    <property type="protein sequence ID" value="KUI61629.1"/>
    <property type="molecule type" value="Genomic_DNA"/>
</dbReference>
<keyword evidence="7" id="KW-0418">Kinase</keyword>
<dbReference type="FunFam" id="3.70.10.10:FF:000001">
    <property type="entry name" value="Proliferating cell nuclear antigen"/>
    <property type="match status" value="1"/>
</dbReference>
<reference evidence="18" key="1">
    <citation type="submission" date="2014-12" db="EMBL/GenBank/DDBJ databases">
        <title>Genome Sequence of Valsa Canker Pathogens Uncovers a Specific Adaption of Colonization on Woody Bark.</title>
        <authorList>
            <person name="Yin Z."/>
            <person name="Liu H."/>
            <person name="Gao X."/>
            <person name="Li Z."/>
            <person name="Song N."/>
            <person name="Ke X."/>
            <person name="Dai Q."/>
            <person name="Wu Y."/>
            <person name="Sun Y."/>
            <person name="Xu J.-R."/>
            <person name="Kang Z.K."/>
            <person name="Wang L."/>
            <person name="Huang L."/>
        </authorList>
    </citation>
    <scope>NUCLEOTIDE SEQUENCE [LARGE SCALE GENOMIC DNA]</scope>
    <source>
        <strain evidence="18">SXYL134</strain>
    </source>
</reference>
<dbReference type="GO" id="GO:0006275">
    <property type="term" value="P:regulation of DNA replication"/>
    <property type="evidence" value="ECO:0007669"/>
    <property type="project" value="InterPro"/>
</dbReference>
<dbReference type="STRING" id="694573.A0A194VCK7"/>
<feature type="domain" description="Pyridoxamine kinase/Phosphomethylpyrimidine kinase" evidence="16">
    <location>
        <begin position="315"/>
        <end position="481"/>
    </location>
</feature>
<dbReference type="NCBIfam" id="TIGR00590">
    <property type="entry name" value="pcna"/>
    <property type="match status" value="1"/>
</dbReference>
<keyword evidence="18" id="KW-1185">Reference proteome</keyword>
<dbReference type="SUPFAM" id="SSF55979">
    <property type="entry name" value="DNA clamp"/>
    <property type="match status" value="2"/>
</dbReference>
<dbReference type="PROSITE" id="PS00293">
    <property type="entry name" value="PCNA_2"/>
    <property type="match status" value="1"/>
</dbReference>
<dbReference type="GO" id="GO:0009443">
    <property type="term" value="P:pyridoxal 5'-phosphate salvage"/>
    <property type="evidence" value="ECO:0007669"/>
    <property type="project" value="InterPro"/>
</dbReference>
<evidence type="ECO:0000256" key="13">
    <source>
        <dbReference type="RuleBase" id="RU003671"/>
    </source>
</evidence>
<dbReference type="Pfam" id="PF00705">
    <property type="entry name" value="PCNA_N"/>
    <property type="match status" value="1"/>
</dbReference>
<dbReference type="GO" id="GO:0030337">
    <property type="term" value="F:DNA polymerase processivity factor activity"/>
    <property type="evidence" value="ECO:0007669"/>
    <property type="project" value="InterPro"/>
</dbReference>
<evidence type="ECO:0000256" key="9">
    <source>
        <dbReference type="ARBA" id="ARBA00023125"/>
    </source>
</evidence>
<gene>
    <name evidence="17" type="ORF">VP1G_08787</name>
</gene>
<dbReference type="HAMAP" id="MF_00317">
    <property type="entry name" value="DNApol_clamp_arch"/>
    <property type="match status" value="1"/>
</dbReference>
<proteinExistence type="inferred from homology"/>
<evidence type="ECO:0000256" key="7">
    <source>
        <dbReference type="ARBA" id="ARBA00022777"/>
    </source>
</evidence>
<evidence type="ECO:0000256" key="3">
    <source>
        <dbReference type="ARBA" id="ARBA00010462"/>
    </source>
</evidence>
<dbReference type="InterPro" id="IPR022649">
    <property type="entry name" value="Pr_cel_nuc_antig_C"/>
</dbReference>
<dbReference type="AlphaFoldDB" id="A0A194VCK7"/>
<dbReference type="InterPro" id="IPR029056">
    <property type="entry name" value="Ribokinase-like"/>
</dbReference>
<evidence type="ECO:0000256" key="5">
    <source>
        <dbReference type="ARBA" id="ARBA00022705"/>
    </source>
</evidence>
<comment type="function">
    <text evidence="11">This protein is an auxiliary protein of DNA polymerase delta and is involved in the control of eukaryotic DNA replication by increasing the polymerase's processibility during elongation of the leading strand. Involved in DNA repair.</text>
</comment>
<dbReference type="GO" id="GO:0005524">
    <property type="term" value="F:ATP binding"/>
    <property type="evidence" value="ECO:0007669"/>
    <property type="project" value="UniProtKB-KW"/>
</dbReference>
<dbReference type="Proteomes" id="UP000078576">
    <property type="component" value="Unassembled WGS sequence"/>
</dbReference>
<keyword evidence="9 13" id="KW-0238">DNA-binding</keyword>
<organism evidence="17 18">
    <name type="scientific">Cytospora mali</name>
    <name type="common">Apple Valsa canker fungus</name>
    <name type="synonym">Valsa mali</name>
    <dbReference type="NCBI Taxonomy" id="578113"/>
    <lineage>
        <taxon>Eukaryota</taxon>
        <taxon>Fungi</taxon>
        <taxon>Dikarya</taxon>
        <taxon>Ascomycota</taxon>
        <taxon>Pezizomycotina</taxon>
        <taxon>Sordariomycetes</taxon>
        <taxon>Sordariomycetidae</taxon>
        <taxon>Diaporthales</taxon>
        <taxon>Cytosporaceae</taxon>
        <taxon>Cytospora</taxon>
    </lineage>
</organism>
<dbReference type="FunFam" id="3.10.150.10:FF:000006">
    <property type="entry name" value="Proliferating cell nuclear antigen"/>
    <property type="match status" value="1"/>
</dbReference>
<dbReference type="InterPro" id="IPR022648">
    <property type="entry name" value="Pr_cel_nuc_antig_N"/>
</dbReference>
<dbReference type="InterPro" id="IPR046938">
    <property type="entry name" value="DNA_clamp_sf"/>
</dbReference>
<evidence type="ECO:0000256" key="11">
    <source>
        <dbReference type="ARBA" id="ARBA00054163"/>
    </source>
</evidence>
<comment type="function">
    <text evidence="12">This protein is an auxiliary protein of DNA polymerase delta and is involved in the control of eukaryotic DNA replication by increasing the polymerase's processivity during elongation of the leading strand.</text>
</comment>
<accession>A0A194VCK7</accession>
<dbReference type="GO" id="GO:0006298">
    <property type="term" value="P:mismatch repair"/>
    <property type="evidence" value="ECO:0007669"/>
    <property type="project" value="TreeGrafter"/>
</dbReference>
<dbReference type="GO" id="GO:0003677">
    <property type="term" value="F:DNA binding"/>
    <property type="evidence" value="ECO:0007669"/>
    <property type="project" value="UniProtKB-KW"/>
</dbReference>
<evidence type="ECO:0000313" key="18">
    <source>
        <dbReference type="Proteomes" id="UP000078576"/>
    </source>
</evidence>
<evidence type="ECO:0000256" key="8">
    <source>
        <dbReference type="ARBA" id="ARBA00022840"/>
    </source>
</evidence>
<evidence type="ECO:0000313" key="17">
    <source>
        <dbReference type="EMBL" id="KUI61629.1"/>
    </source>
</evidence>
<evidence type="ECO:0000259" key="16">
    <source>
        <dbReference type="Pfam" id="PF08543"/>
    </source>
</evidence>